<dbReference type="EMBL" id="LAZR01017760">
    <property type="protein sequence ID" value="KKL99071.1"/>
    <property type="molecule type" value="Genomic_DNA"/>
</dbReference>
<reference evidence="2" key="1">
    <citation type="journal article" date="2015" name="Nature">
        <title>Complex archaea that bridge the gap between prokaryotes and eukaryotes.</title>
        <authorList>
            <person name="Spang A."/>
            <person name="Saw J.H."/>
            <person name="Jorgensen S.L."/>
            <person name="Zaremba-Niedzwiedzka K."/>
            <person name="Martijn J."/>
            <person name="Lind A.E."/>
            <person name="van Eijk R."/>
            <person name="Schleper C."/>
            <person name="Guy L."/>
            <person name="Ettema T.J."/>
        </authorList>
    </citation>
    <scope>NUCLEOTIDE SEQUENCE</scope>
</reference>
<sequence>MNGRHYTALKVFKYAQQDGICALPGCNQTMDPSNTHLHHINGRGMGGGKRDDRPETTELMHPICHMEGKHG</sequence>
<evidence type="ECO:0000256" key="1">
    <source>
        <dbReference type="SAM" id="MobiDB-lite"/>
    </source>
</evidence>
<dbReference type="AlphaFoldDB" id="A0A0F9H7V1"/>
<proteinExistence type="predicted"/>
<feature type="region of interest" description="Disordered" evidence="1">
    <location>
        <begin position="34"/>
        <end position="71"/>
    </location>
</feature>
<organism evidence="2">
    <name type="scientific">marine sediment metagenome</name>
    <dbReference type="NCBI Taxonomy" id="412755"/>
    <lineage>
        <taxon>unclassified sequences</taxon>
        <taxon>metagenomes</taxon>
        <taxon>ecological metagenomes</taxon>
    </lineage>
</organism>
<name>A0A0F9H7V1_9ZZZZ</name>
<evidence type="ECO:0008006" key="3">
    <source>
        <dbReference type="Google" id="ProtNLM"/>
    </source>
</evidence>
<comment type="caution">
    <text evidence="2">The sequence shown here is derived from an EMBL/GenBank/DDBJ whole genome shotgun (WGS) entry which is preliminary data.</text>
</comment>
<gene>
    <name evidence="2" type="ORF">LCGC14_1818050</name>
</gene>
<evidence type="ECO:0000313" key="2">
    <source>
        <dbReference type="EMBL" id="KKL99071.1"/>
    </source>
</evidence>
<feature type="compositionally biased region" description="Basic and acidic residues" evidence="1">
    <location>
        <begin position="48"/>
        <end position="71"/>
    </location>
</feature>
<protein>
    <recommendedName>
        <fullName evidence="3">HNH domain-containing protein</fullName>
    </recommendedName>
</protein>
<accession>A0A0F9H7V1</accession>